<accession>A0A512NG79</accession>
<dbReference type="InterPro" id="IPR007487">
    <property type="entry name" value="ABC_transpt-TYRBP-like"/>
</dbReference>
<dbReference type="AlphaFoldDB" id="A0A512NG79"/>
<sequence length="122" mass="13113">MRRRHLLSLADASAANPMPAAVNQKTARALGSTLSPMVLTRAMWFDRQAVVAGGLISLSANTNDIFERAAVITDKVLKGAKPADLPVEQPAIFELVINLKVAKELGLTLPRSVQVQANELIE</sequence>
<dbReference type="Pfam" id="PF04392">
    <property type="entry name" value="ABC_sub_bind"/>
    <property type="match status" value="1"/>
</dbReference>
<protein>
    <recommendedName>
        <fullName evidence="3">ABC transporter substrate-binding protein</fullName>
    </recommendedName>
</protein>
<organism evidence="1 2">
    <name type="scientific">Reyranella soli</name>
    <dbReference type="NCBI Taxonomy" id="1230389"/>
    <lineage>
        <taxon>Bacteria</taxon>
        <taxon>Pseudomonadati</taxon>
        <taxon>Pseudomonadota</taxon>
        <taxon>Alphaproteobacteria</taxon>
        <taxon>Hyphomicrobiales</taxon>
        <taxon>Reyranellaceae</taxon>
        <taxon>Reyranella</taxon>
    </lineage>
</organism>
<gene>
    <name evidence="1" type="ORF">RSO01_51210</name>
</gene>
<dbReference type="OrthoDB" id="8255424at2"/>
<keyword evidence="2" id="KW-1185">Reference proteome</keyword>
<dbReference type="PANTHER" id="PTHR35271:SF1">
    <property type="entry name" value="ABC TRANSPORTER, SUBSTRATE-BINDING LIPOPROTEIN"/>
    <property type="match status" value="1"/>
</dbReference>
<reference evidence="1 2" key="1">
    <citation type="submission" date="2019-07" db="EMBL/GenBank/DDBJ databases">
        <title>Whole genome shotgun sequence of Reyranella soli NBRC 108950.</title>
        <authorList>
            <person name="Hosoyama A."/>
            <person name="Uohara A."/>
            <person name="Ohji S."/>
            <person name="Ichikawa N."/>
        </authorList>
    </citation>
    <scope>NUCLEOTIDE SEQUENCE [LARGE SCALE GENOMIC DNA]</scope>
    <source>
        <strain evidence="1 2">NBRC 108950</strain>
    </source>
</reference>
<proteinExistence type="predicted"/>
<dbReference type="EMBL" id="BKAJ01000090">
    <property type="protein sequence ID" value="GEP57955.1"/>
    <property type="molecule type" value="Genomic_DNA"/>
</dbReference>
<evidence type="ECO:0000313" key="1">
    <source>
        <dbReference type="EMBL" id="GEP57955.1"/>
    </source>
</evidence>
<dbReference type="Proteomes" id="UP000321058">
    <property type="component" value="Unassembled WGS sequence"/>
</dbReference>
<dbReference type="PANTHER" id="PTHR35271">
    <property type="entry name" value="ABC TRANSPORTER, SUBSTRATE-BINDING LIPOPROTEIN-RELATED"/>
    <property type="match status" value="1"/>
</dbReference>
<evidence type="ECO:0000313" key="2">
    <source>
        <dbReference type="Proteomes" id="UP000321058"/>
    </source>
</evidence>
<comment type="caution">
    <text evidence="1">The sequence shown here is derived from an EMBL/GenBank/DDBJ whole genome shotgun (WGS) entry which is preliminary data.</text>
</comment>
<evidence type="ECO:0008006" key="3">
    <source>
        <dbReference type="Google" id="ProtNLM"/>
    </source>
</evidence>
<name>A0A512NG79_9HYPH</name>